<dbReference type="SMART" id="SM00883">
    <property type="entry name" value="Cpn10"/>
    <property type="match status" value="1"/>
</dbReference>
<dbReference type="PROSITE" id="PS00681">
    <property type="entry name" value="CHAPERONINS_CPN10"/>
    <property type="match status" value="1"/>
</dbReference>
<dbReference type="GO" id="GO:0051082">
    <property type="term" value="F:unfolded protein binding"/>
    <property type="evidence" value="ECO:0007669"/>
    <property type="project" value="TreeGrafter"/>
</dbReference>
<gene>
    <name evidence="7" type="ORF">NMOB1V02_LOCUS9867</name>
</gene>
<dbReference type="PANTHER" id="PTHR10772">
    <property type="entry name" value="10 KDA HEAT SHOCK PROTEIN"/>
    <property type="match status" value="1"/>
</dbReference>
<dbReference type="Gene3D" id="2.30.33.40">
    <property type="entry name" value="GroES chaperonin"/>
    <property type="match status" value="1"/>
</dbReference>
<dbReference type="GO" id="GO:0046872">
    <property type="term" value="F:metal ion binding"/>
    <property type="evidence" value="ECO:0007669"/>
    <property type="project" value="TreeGrafter"/>
</dbReference>
<dbReference type="AlphaFoldDB" id="A0A7R9BVA5"/>
<dbReference type="CDD" id="cd00320">
    <property type="entry name" value="cpn10"/>
    <property type="match status" value="1"/>
</dbReference>
<dbReference type="Pfam" id="PF00166">
    <property type="entry name" value="Cpn10"/>
    <property type="match status" value="1"/>
</dbReference>
<organism evidence="7">
    <name type="scientific">Notodromas monacha</name>
    <dbReference type="NCBI Taxonomy" id="399045"/>
    <lineage>
        <taxon>Eukaryota</taxon>
        <taxon>Metazoa</taxon>
        <taxon>Ecdysozoa</taxon>
        <taxon>Arthropoda</taxon>
        <taxon>Crustacea</taxon>
        <taxon>Oligostraca</taxon>
        <taxon>Ostracoda</taxon>
        <taxon>Podocopa</taxon>
        <taxon>Podocopida</taxon>
        <taxon>Cypridocopina</taxon>
        <taxon>Cypridoidea</taxon>
        <taxon>Cyprididae</taxon>
        <taxon>Notodromas</taxon>
    </lineage>
</organism>
<keyword evidence="8" id="KW-1185">Reference proteome</keyword>
<evidence type="ECO:0000256" key="4">
    <source>
        <dbReference type="ARBA" id="ARBA00029976"/>
    </source>
</evidence>
<dbReference type="PRINTS" id="PR00297">
    <property type="entry name" value="CHAPERONIN10"/>
</dbReference>
<evidence type="ECO:0000256" key="6">
    <source>
        <dbReference type="RuleBase" id="RU003479"/>
    </source>
</evidence>
<evidence type="ECO:0000313" key="8">
    <source>
        <dbReference type="Proteomes" id="UP000678499"/>
    </source>
</evidence>
<dbReference type="GO" id="GO:0051087">
    <property type="term" value="F:protein-folding chaperone binding"/>
    <property type="evidence" value="ECO:0007669"/>
    <property type="project" value="TreeGrafter"/>
</dbReference>
<dbReference type="OrthoDB" id="184876at2759"/>
<name>A0A7R9BVA5_9CRUS</name>
<evidence type="ECO:0000256" key="3">
    <source>
        <dbReference type="ARBA" id="ARBA00023186"/>
    </source>
</evidence>
<sequence length="101" mass="11162">MAQVLKRFKPLFDRVLIQKAVAETKSKGGIVIPEKALGKVIHGTVVAVGPGHRTEDGSFIQPSVNVGDDVLLPEYGGMKVNFENEEFFLYRDSELLGKFDK</sequence>
<keyword evidence="3 6" id="KW-0143">Chaperone</keyword>
<comment type="similarity">
    <text evidence="1 6">Belongs to the GroES chaperonin family.</text>
</comment>
<dbReference type="FunFam" id="2.30.33.40:FF:000002">
    <property type="entry name" value="10 kDa chaperonin, mitochondrial"/>
    <property type="match status" value="1"/>
</dbReference>
<evidence type="ECO:0000313" key="7">
    <source>
        <dbReference type="EMBL" id="CAD7282238.1"/>
    </source>
</evidence>
<evidence type="ECO:0000256" key="1">
    <source>
        <dbReference type="ARBA" id="ARBA00006975"/>
    </source>
</evidence>
<dbReference type="GO" id="GO:0005759">
    <property type="term" value="C:mitochondrial matrix"/>
    <property type="evidence" value="ECO:0007669"/>
    <property type="project" value="TreeGrafter"/>
</dbReference>
<evidence type="ECO:0000256" key="5">
    <source>
        <dbReference type="ARBA" id="ARBA00031971"/>
    </source>
</evidence>
<dbReference type="SUPFAM" id="SSF50129">
    <property type="entry name" value="GroES-like"/>
    <property type="match status" value="1"/>
</dbReference>
<dbReference type="InterPro" id="IPR037124">
    <property type="entry name" value="Chaperonin_GroES_sf"/>
</dbReference>
<dbReference type="PANTHER" id="PTHR10772:SF0">
    <property type="entry name" value="10 KDA HEAT SHOCK PROTEIN, MITOCHONDRIAL"/>
    <property type="match status" value="1"/>
</dbReference>
<reference evidence="7" key="1">
    <citation type="submission" date="2020-11" db="EMBL/GenBank/DDBJ databases">
        <authorList>
            <person name="Tran Van P."/>
        </authorList>
    </citation>
    <scope>NUCLEOTIDE SEQUENCE</scope>
</reference>
<dbReference type="EMBL" id="OA885673">
    <property type="protein sequence ID" value="CAD7282238.1"/>
    <property type="molecule type" value="Genomic_DNA"/>
</dbReference>
<evidence type="ECO:0000256" key="2">
    <source>
        <dbReference type="ARBA" id="ARBA00018842"/>
    </source>
</evidence>
<dbReference type="InterPro" id="IPR018369">
    <property type="entry name" value="Chaprnonin_Cpn10_CS"/>
</dbReference>
<dbReference type="GO" id="GO:0005524">
    <property type="term" value="F:ATP binding"/>
    <property type="evidence" value="ECO:0007669"/>
    <property type="project" value="InterPro"/>
</dbReference>
<proteinExistence type="inferred from homology"/>
<dbReference type="Proteomes" id="UP000678499">
    <property type="component" value="Unassembled WGS sequence"/>
</dbReference>
<dbReference type="EMBL" id="CAJPEX010003636">
    <property type="protein sequence ID" value="CAG0922390.1"/>
    <property type="molecule type" value="Genomic_DNA"/>
</dbReference>
<accession>A0A7R9BVA5</accession>
<protein>
    <recommendedName>
        <fullName evidence="2">10 kDa heat shock protein, mitochondrial</fullName>
    </recommendedName>
    <alternativeName>
        <fullName evidence="4">10 kDa chaperonin</fullName>
    </alternativeName>
    <alternativeName>
        <fullName evidence="5">Chaperonin 10</fullName>
    </alternativeName>
</protein>
<dbReference type="HAMAP" id="MF_00580">
    <property type="entry name" value="CH10"/>
    <property type="match status" value="1"/>
</dbReference>
<dbReference type="InterPro" id="IPR011032">
    <property type="entry name" value="GroES-like_sf"/>
</dbReference>
<dbReference type="GO" id="GO:0044183">
    <property type="term" value="F:protein folding chaperone"/>
    <property type="evidence" value="ECO:0007669"/>
    <property type="project" value="InterPro"/>
</dbReference>
<dbReference type="InterPro" id="IPR020818">
    <property type="entry name" value="Chaperonin_GroES"/>
</dbReference>